<feature type="short sequence motif" description="Q motif" evidence="13">
    <location>
        <begin position="495"/>
        <end position="523"/>
    </location>
</feature>
<dbReference type="EC" id="3.6.4.13" evidence="2"/>
<dbReference type="SMART" id="SM00487">
    <property type="entry name" value="DEXDc"/>
    <property type="match status" value="1"/>
</dbReference>
<dbReference type="RefSeq" id="XP_073387185.1">
    <property type="nucleotide sequence ID" value="XM_073531084.1"/>
</dbReference>
<comment type="similarity">
    <text evidence="10">Belongs to the DEAD box helicase family. DDX23/PRP28 subfamily.</text>
</comment>
<dbReference type="KEGG" id="ppp:112277816"/>
<dbReference type="InterPro" id="IPR057479">
    <property type="entry name" value="PRP28/DDX23-like_helical"/>
</dbReference>
<dbReference type="Gramene" id="Pp3c2_34920V3.2">
    <property type="protein sequence ID" value="Pp3c2_34920V3.2"/>
    <property type="gene ID" value="Pp3c2_34920"/>
</dbReference>
<dbReference type="Proteomes" id="UP000006727">
    <property type="component" value="Chromosome 2"/>
</dbReference>
<evidence type="ECO:0000313" key="20">
    <source>
        <dbReference type="Proteomes" id="UP000006727"/>
    </source>
</evidence>
<dbReference type="InterPro" id="IPR027417">
    <property type="entry name" value="P-loop_NTPase"/>
</dbReference>
<dbReference type="Pfam" id="PF00271">
    <property type="entry name" value="Helicase_C"/>
    <property type="match status" value="1"/>
</dbReference>
<dbReference type="GO" id="GO:0003729">
    <property type="term" value="F:mRNA binding"/>
    <property type="evidence" value="ECO:0000318"/>
    <property type="project" value="GO_Central"/>
</dbReference>
<dbReference type="GeneID" id="112277816"/>
<dbReference type="Pfam" id="PF00270">
    <property type="entry name" value="DEAD"/>
    <property type="match status" value="1"/>
</dbReference>
<dbReference type="InterPro" id="IPR014001">
    <property type="entry name" value="Helicase_ATP-bd"/>
</dbReference>
<feature type="compositionally biased region" description="Basic and acidic residues" evidence="14">
    <location>
        <begin position="249"/>
        <end position="266"/>
    </location>
</feature>
<feature type="compositionally biased region" description="Basic and acidic residues" evidence="14">
    <location>
        <begin position="63"/>
        <end position="74"/>
    </location>
</feature>
<feature type="compositionally biased region" description="Basic and acidic residues" evidence="14">
    <location>
        <begin position="90"/>
        <end position="99"/>
    </location>
</feature>
<dbReference type="Gene3D" id="3.40.50.300">
    <property type="entry name" value="P-loop containing nucleotide triphosphate hydrolases"/>
    <property type="match status" value="2"/>
</dbReference>
<evidence type="ECO:0000256" key="12">
    <source>
        <dbReference type="ARBA" id="ARBA00068856"/>
    </source>
</evidence>
<dbReference type="EnsemblPlants" id="Pp3c2_34920V3.2">
    <property type="protein sequence ID" value="Pp3c2_34920V3.2"/>
    <property type="gene ID" value="Pp3c2_34920"/>
</dbReference>
<dbReference type="InterPro" id="IPR011545">
    <property type="entry name" value="DEAD/DEAH_box_helicase_dom"/>
</dbReference>
<feature type="domain" description="Helicase C-terminal" evidence="16">
    <location>
        <begin position="745"/>
        <end position="892"/>
    </location>
</feature>
<dbReference type="RefSeq" id="XP_073387188.1">
    <property type="nucleotide sequence ID" value="XM_073531087.1"/>
</dbReference>
<feature type="domain" description="DEAD-box RNA helicase Q" evidence="17">
    <location>
        <begin position="495"/>
        <end position="523"/>
    </location>
</feature>
<dbReference type="PaxDb" id="3218-PP1S76_96V6.1"/>
<evidence type="ECO:0000313" key="18">
    <source>
        <dbReference type="EMBL" id="PNR60859.1"/>
    </source>
</evidence>
<evidence type="ECO:0000256" key="1">
    <source>
        <dbReference type="ARBA" id="ARBA00004123"/>
    </source>
</evidence>
<feature type="region of interest" description="Disordered" evidence="14">
    <location>
        <begin position="882"/>
        <end position="916"/>
    </location>
</feature>
<gene>
    <name evidence="19" type="primary">LOC112277816</name>
    <name evidence="18" type="ORF">PHYPA_003652</name>
</gene>
<keyword evidence="8" id="KW-0508">mRNA splicing</keyword>
<feature type="compositionally biased region" description="Basic and acidic residues" evidence="14">
    <location>
        <begin position="1"/>
        <end position="14"/>
    </location>
</feature>
<feature type="compositionally biased region" description="Basic and acidic residues" evidence="14">
    <location>
        <begin position="273"/>
        <end position="344"/>
    </location>
</feature>
<dbReference type="RefSeq" id="XP_024366373.1">
    <property type="nucleotide sequence ID" value="XM_024510605.2"/>
</dbReference>
<dbReference type="PROSITE" id="PS51194">
    <property type="entry name" value="HELICASE_CTER"/>
    <property type="match status" value="1"/>
</dbReference>
<dbReference type="FunCoup" id="A0A2K1L4A5">
    <property type="interactions" value="4339"/>
</dbReference>
<dbReference type="PANTHER" id="PTHR47958">
    <property type="entry name" value="ATP-DEPENDENT RNA HELICASE DBP3"/>
    <property type="match status" value="1"/>
</dbReference>
<dbReference type="EMBL" id="ABEU02000002">
    <property type="protein sequence ID" value="PNR60859.1"/>
    <property type="molecule type" value="Genomic_DNA"/>
</dbReference>
<dbReference type="RefSeq" id="XP_073387187.1">
    <property type="nucleotide sequence ID" value="XM_073531086.1"/>
</dbReference>
<dbReference type="FunFam" id="3.40.50.300:FF:000520">
    <property type="entry name" value="probable ATP-dependent RNA helicase DDX23"/>
    <property type="match status" value="1"/>
</dbReference>
<feature type="region of interest" description="Disordered" evidence="14">
    <location>
        <begin position="249"/>
        <end position="344"/>
    </location>
</feature>
<dbReference type="GO" id="GO:0005524">
    <property type="term" value="F:ATP binding"/>
    <property type="evidence" value="ECO:0007669"/>
    <property type="project" value="UniProtKB-KW"/>
</dbReference>
<reference evidence="19" key="3">
    <citation type="submission" date="2020-12" db="UniProtKB">
        <authorList>
            <consortium name="EnsemblPlants"/>
        </authorList>
    </citation>
    <scope>IDENTIFICATION</scope>
</reference>
<keyword evidence="9" id="KW-0539">Nucleus</keyword>
<organism evidence="18">
    <name type="scientific">Physcomitrium patens</name>
    <name type="common">Spreading-leaved earth moss</name>
    <name type="synonym">Physcomitrella patens</name>
    <dbReference type="NCBI Taxonomy" id="3218"/>
    <lineage>
        <taxon>Eukaryota</taxon>
        <taxon>Viridiplantae</taxon>
        <taxon>Streptophyta</taxon>
        <taxon>Embryophyta</taxon>
        <taxon>Bryophyta</taxon>
        <taxon>Bryophytina</taxon>
        <taxon>Bryopsida</taxon>
        <taxon>Funariidae</taxon>
        <taxon>Funariales</taxon>
        <taxon>Funariaceae</taxon>
        <taxon>Physcomitrium</taxon>
    </lineage>
</organism>
<evidence type="ECO:0000259" key="15">
    <source>
        <dbReference type="PROSITE" id="PS51192"/>
    </source>
</evidence>
<reference evidence="18 20" key="1">
    <citation type="journal article" date="2008" name="Science">
        <title>The Physcomitrella genome reveals evolutionary insights into the conquest of land by plants.</title>
        <authorList>
            <person name="Rensing S."/>
            <person name="Lang D."/>
            <person name="Zimmer A."/>
            <person name="Terry A."/>
            <person name="Salamov A."/>
            <person name="Shapiro H."/>
            <person name="Nishiyama T."/>
            <person name="Perroud P.-F."/>
            <person name="Lindquist E."/>
            <person name="Kamisugi Y."/>
            <person name="Tanahashi T."/>
            <person name="Sakakibara K."/>
            <person name="Fujita T."/>
            <person name="Oishi K."/>
            <person name="Shin-I T."/>
            <person name="Kuroki Y."/>
            <person name="Toyoda A."/>
            <person name="Suzuki Y."/>
            <person name="Hashimoto A."/>
            <person name="Yamaguchi K."/>
            <person name="Sugano A."/>
            <person name="Kohara Y."/>
            <person name="Fujiyama A."/>
            <person name="Anterola A."/>
            <person name="Aoki S."/>
            <person name="Ashton N."/>
            <person name="Barbazuk W.B."/>
            <person name="Barker E."/>
            <person name="Bennetzen J."/>
            <person name="Bezanilla M."/>
            <person name="Blankenship R."/>
            <person name="Cho S.H."/>
            <person name="Dutcher S."/>
            <person name="Estelle M."/>
            <person name="Fawcett J.A."/>
            <person name="Gundlach H."/>
            <person name="Hanada K."/>
            <person name="Heyl A."/>
            <person name="Hicks K.A."/>
            <person name="Hugh J."/>
            <person name="Lohr M."/>
            <person name="Mayer K."/>
            <person name="Melkozernov A."/>
            <person name="Murata T."/>
            <person name="Nelson D."/>
            <person name="Pils B."/>
            <person name="Prigge M."/>
            <person name="Reiss B."/>
            <person name="Renner T."/>
            <person name="Rombauts S."/>
            <person name="Rushton P."/>
            <person name="Sanderfoot A."/>
            <person name="Schween G."/>
            <person name="Shiu S.-H."/>
            <person name="Stueber K."/>
            <person name="Theodoulou F.L."/>
            <person name="Tu H."/>
            <person name="Van de Peer Y."/>
            <person name="Verrier P.J."/>
            <person name="Waters E."/>
            <person name="Wood A."/>
            <person name="Yang L."/>
            <person name="Cove D."/>
            <person name="Cuming A."/>
            <person name="Hasebe M."/>
            <person name="Lucas S."/>
            <person name="Mishler D.B."/>
            <person name="Reski R."/>
            <person name="Grigoriev I."/>
            <person name="Quatrano R.S."/>
            <person name="Boore J.L."/>
        </authorList>
    </citation>
    <scope>NUCLEOTIDE SEQUENCE [LARGE SCALE GENOMIC DNA]</scope>
    <source>
        <strain evidence="19 20">cv. Gransden 2004</strain>
    </source>
</reference>
<evidence type="ECO:0000256" key="9">
    <source>
        <dbReference type="ARBA" id="ARBA00023242"/>
    </source>
</evidence>
<comment type="catalytic activity">
    <reaction evidence="11">
        <text>ATP + H2O = ADP + phosphate + H(+)</text>
        <dbReference type="Rhea" id="RHEA:13065"/>
        <dbReference type="ChEBI" id="CHEBI:15377"/>
        <dbReference type="ChEBI" id="CHEBI:15378"/>
        <dbReference type="ChEBI" id="CHEBI:30616"/>
        <dbReference type="ChEBI" id="CHEBI:43474"/>
        <dbReference type="ChEBI" id="CHEBI:456216"/>
        <dbReference type="EC" id="3.6.4.13"/>
    </reaction>
</comment>
<dbReference type="PROSITE" id="PS51195">
    <property type="entry name" value="Q_MOTIF"/>
    <property type="match status" value="1"/>
</dbReference>
<dbReference type="RefSeq" id="XP_024366353.1">
    <property type="nucleotide sequence ID" value="XM_024510585.2"/>
</dbReference>
<sequence length="916" mass="105980">MAPSTTRHESRDRSPAVSDRHHHREAGRSSHRNTKDREHSKSPSRSSVDRGDRHHSSRQSRSSSRDRRGGRGEQSRSPIRSPARRSSRSTSRDRKDSVRSRSRSRDRHRRDVHRSRSRSRDRRNERDRKRRGDDWKETEDSHGREKKKASDRENRKESEKEKLADKHKEKVSVVGTEDVEDGEILEALCAEEKPKPNGSGPSPIVPDSSKKAEPLSLEEILRKRKDEAMQQAKPVFLTKAQRAELALQRRREEAAEQLKRNEESRRLLMGVENKGKEQEDKDRSREKFRDRDRDHDREAREAREKERDRERREREREREEEARSRERERLEKQAQREHEKELESIKEQYLGAKKLKKRVVKPSEKFRFSFDWENTEDTSRDMNPIYQNPHEAQLLFGRGFRAGMDRREQKKLAAKNENDLRKEIRLKVGLEERPEEIAAQKQKEEAANMYDTFDMRVDRHWSEKKLEEMTERDWRIFREDFNISYKGSRIPRPMRNWAEGALSPELLKAVQKVGYTKPSPIQMAAIPIGLQQRDVIGIAETGSGKTAAFVLPMLTYISKLPPMTEEIEAEGPYAVVMAPTRELAQQIEDETVKFAHFLDIRVVSIVGGQSIEEQGFKLRQGCEVVIATPGRLLDCLERRYAVLNQCNYVVLDEADRMIDMGFEPQVMGVLDAMPSSNLKPENEDAELDTHKIYRTTYMFSATMPPAVERLARKYLRNPVVVTIGTAGKATDLITQHVIMVKETEKLDRLCRVLNDMGDKTAIIFVNTKKSADTLSRQLDKNGYRVTTLHGGKTQEQREVSLDGFRNKRFNCLVATDVAGRGIDIPDVAHVINYDMPGNIEMYTHRIGRTGRAGKTGIATTFLTLHDTDVFYDLKQMLVQSNSPVPPELARHEASKFKPGSIPDRPPRRNDTVFANH</sequence>
<dbReference type="PROSITE" id="PS51192">
    <property type="entry name" value="HELICASE_ATP_BIND_1"/>
    <property type="match status" value="1"/>
</dbReference>
<dbReference type="PROSITE" id="PS00039">
    <property type="entry name" value="DEAD_ATP_HELICASE"/>
    <property type="match status" value="1"/>
</dbReference>
<evidence type="ECO:0000256" key="6">
    <source>
        <dbReference type="ARBA" id="ARBA00022806"/>
    </source>
</evidence>
<keyword evidence="3" id="KW-0507">mRNA processing</keyword>
<dbReference type="InterPro" id="IPR001650">
    <property type="entry name" value="Helicase_C-like"/>
</dbReference>
<evidence type="ECO:0000256" key="5">
    <source>
        <dbReference type="ARBA" id="ARBA00022801"/>
    </source>
</evidence>
<evidence type="ECO:0000256" key="14">
    <source>
        <dbReference type="SAM" id="MobiDB-lite"/>
    </source>
</evidence>
<dbReference type="InterPro" id="IPR000629">
    <property type="entry name" value="RNA-helicase_DEAD-box_CS"/>
</dbReference>
<dbReference type="InterPro" id="IPR014014">
    <property type="entry name" value="RNA_helicase_DEAD_Q_motif"/>
</dbReference>
<dbReference type="GO" id="GO:0000398">
    <property type="term" value="P:mRNA splicing, via spliceosome"/>
    <property type="evidence" value="ECO:0000318"/>
    <property type="project" value="GO_Central"/>
</dbReference>
<feature type="compositionally biased region" description="Basic residues" evidence="14">
    <location>
        <begin position="20"/>
        <end position="32"/>
    </location>
</feature>
<evidence type="ECO:0000256" key="8">
    <source>
        <dbReference type="ARBA" id="ARBA00023187"/>
    </source>
</evidence>
<dbReference type="OMA" id="ARDIKHM"/>
<keyword evidence="5" id="KW-0378">Hydrolase</keyword>
<dbReference type="OrthoDB" id="196131at2759"/>
<evidence type="ECO:0000256" key="7">
    <source>
        <dbReference type="ARBA" id="ARBA00022840"/>
    </source>
</evidence>
<dbReference type="EnsemblPlants" id="Pp3c2_34920V3.1">
    <property type="protein sequence ID" value="Pp3c2_34920V3.1"/>
    <property type="gene ID" value="Pp3c2_34920"/>
</dbReference>
<evidence type="ECO:0000256" key="4">
    <source>
        <dbReference type="ARBA" id="ARBA00022741"/>
    </source>
</evidence>
<feature type="region of interest" description="Disordered" evidence="14">
    <location>
        <begin position="1"/>
        <end position="215"/>
    </location>
</feature>
<dbReference type="SMART" id="SM00490">
    <property type="entry name" value="HELICc"/>
    <property type="match status" value="1"/>
</dbReference>
<dbReference type="STRING" id="3218.A0A2K1L4A5"/>
<evidence type="ECO:0000256" key="2">
    <source>
        <dbReference type="ARBA" id="ARBA00012552"/>
    </source>
</evidence>
<dbReference type="SUPFAM" id="SSF52540">
    <property type="entry name" value="P-loop containing nucleoside triphosphate hydrolases"/>
    <property type="match status" value="1"/>
</dbReference>
<evidence type="ECO:0000256" key="13">
    <source>
        <dbReference type="PROSITE-ProRule" id="PRU00552"/>
    </source>
</evidence>
<dbReference type="RefSeq" id="XP_024366362.1">
    <property type="nucleotide sequence ID" value="XM_024510594.2"/>
</dbReference>
<dbReference type="Gramene" id="Pp3c2_34920V3.1">
    <property type="protein sequence ID" value="Pp3c2_34920V3.1"/>
    <property type="gene ID" value="Pp3c2_34920"/>
</dbReference>
<dbReference type="GO" id="GO:0003724">
    <property type="term" value="F:RNA helicase activity"/>
    <property type="evidence" value="ECO:0007669"/>
    <property type="project" value="UniProtKB-EC"/>
</dbReference>
<feature type="compositionally biased region" description="Basic residues" evidence="14">
    <location>
        <begin position="100"/>
        <end position="121"/>
    </location>
</feature>
<evidence type="ECO:0000256" key="3">
    <source>
        <dbReference type="ARBA" id="ARBA00022664"/>
    </source>
</evidence>
<keyword evidence="6" id="KW-0347">Helicase</keyword>
<dbReference type="AlphaFoldDB" id="A0A2K1L4A5"/>
<dbReference type="CDD" id="cd17945">
    <property type="entry name" value="DEADc_DDX23"/>
    <property type="match status" value="1"/>
</dbReference>
<keyword evidence="7" id="KW-0067">ATP-binding</keyword>
<evidence type="ECO:0000259" key="16">
    <source>
        <dbReference type="PROSITE" id="PS51194"/>
    </source>
</evidence>
<dbReference type="RefSeq" id="XP_024366335.1">
    <property type="nucleotide sequence ID" value="XM_024510567.2"/>
</dbReference>
<name>A0A2K1L4A5_PHYPA</name>
<comment type="subcellular location">
    <subcellularLocation>
        <location evidence="1">Nucleus</location>
    </subcellularLocation>
</comment>
<feature type="compositionally biased region" description="Basic and acidic residues" evidence="14">
    <location>
        <begin position="122"/>
        <end position="171"/>
    </location>
</feature>
<reference evidence="18 20" key="2">
    <citation type="journal article" date="2018" name="Plant J.">
        <title>The Physcomitrella patens chromosome-scale assembly reveals moss genome structure and evolution.</title>
        <authorList>
            <person name="Lang D."/>
            <person name="Ullrich K.K."/>
            <person name="Murat F."/>
            <person name="Fuchs J."/>
            <person name="Jenkins J."/>
            <person name="Haas F.B."/>
            <person name="Piednoel M."/>
            <person name="Gundlach H."/>
            <person name="Van Bel M."/>
            <person name="Meyberg R."/>
            <person name="Vives C."/>
            <person name="Morata J."/>
            <person name="Symeonidi A."/>
            <person name="Hiss M."/>
            <person name="Muchero W."/>
            <person name="Kamisugi Y."/>
            <person name="Saleh O."/>
            <person name="Blanc G."/>
            <person name="Decker E.L."/>
            <person name="van Gessel N."/>
            <person name="Grimwood J."/>
            <person name="Hayes R.D."/>
            <person name="Graham S.W."/>
            <person name="Gunter L.E."/>
            <person name="McDaniel S.F."/>
            <person name="Hoernstein S.N.W."/>
            <person name="Larsson A."/>
            <person name="Li F.W."/>
            <person name="Perroud P.F."/>
            <person name="Phillips J."/>
            <person name="Ranjan P."/>
            <person name="Rokshar D.S."/>
            <person name="Rothfels C.J."/>
            <person name="Schneider L."/>
            <person name="Shu S."/>
            <person name="Stevenson D.W."/>
            <person name="Thummler F."/>
            <person name="Tillich M."/>
            <person name="Villarreal Aguilar J.C."/>
            <person name="Widiez T."/>
            <person name="Wong G.K."/>
            <person name="Wymore A."/>
            <person name="Zhang Y."/>
            <person name="Zimmer A.D."/>
            <person name="Quatrano R.S."/>
            <person name="Mayer K.F.X."/>
            <person name="Goodstein D."/>
            <person name="Casacuberta J.M."/>
            <person name="Vandepoele K."/>
            <person name="Reski R."/>
            <person name="Cuming A.C."/>
            <person name="Tuskan G.A."/>
            <person name="Maumus F."/>
            <person name="Salse J."/>
            <person name="Schmutz J."/>
            <person name="Rensing S.A."/>
        </authorList>
    </citation>
    <scope>NUCLEOTIDE SEQUENCE [LARGE SCALE GENOMIC DNA]</scope>
    <source>
        <strain evidence="19 20">cv. Gransden 2004</strain>
    </source>
</reference>
<keyword evidence="20" id="KW-1185">Reference proteome</keyword>
<evidence type="ECO:0000256" key="11">
    <source>
        <dbReference type="ARBA" id="ARBA00047984"/>
    </source>
</evidence>
<dbReference type="GO" id="GO:0071013">
    <property type="term" value="C:catalytic step 2 spliceosome"/>
    <property type="evidence" value="ECO:0000318"/>
    <property type="project" value="GO_Central"/>
</dbReference>
<evidence type="ECO:0000256" key="10">
    <source>
        <dbReference type="ARBA" id="ARBA00037954"/>
    </source>
</evidence>
<protein>
    <recommendedName>
        <fullName evidence="12">DEAD-box ATP-dependent RNA helicase 21</fullName>
        <ecNumber evidence="2">3.6.4.13</ecNumber>
    </recommendedName>
</protein>
<evidence type="ECO:0000259" key="17">
    <source>
        <dbReference type="PROSITE" id="PS51195"/>
    </source>
</evidence>
<accession>A0A2K1L4A5</accession>
<dbReference type="CDD" id="cd18787">
    <property type="entry name" value="SF2_C_DEAD"/>
    <property type="match status" value="1"/>
</dbReference>
<dbReference type="FunFam" id="3.40.50.300:FF:000322">
    <property type="entry name" value="probable ATP-dependent RNA helicase DDX23"/>
    <property type="match status" value="1"/>
</dbReference>
<dbReference type="RefSeq" id="XP_024366344.1">
    <property type="nucleotide sequence ID" value="XM_024510576.2"/>
</dbReference>
<dbReference type="Pfam" id="PF25430">
    <property type="entry name" value="DDX23"/>
    <property type="match status" value="1"/>
</dbReference>
<feature type="compositionally biased region" description="Basic and acidic residues" evidence="14">
    <location>
        <begin position="33"/>
        <end position="54"/>
    </location>
</feature>
<evidence type="ECO:0000313" key="19">
    <source>
        <dbReference type="EnsemblPlants" id="Pp3c2_34920V3.1"/>
    </source>
</evidence>
<proteinExistence type="inferred from homology"/>
<dbReference type="GO" id="GO:0016787">
    <property type="term" value="F:hydrolase activity"/>
    <property type="evidence" value="ECO:0007669"/>
    <property type="project" value="UniProtKB-KW"/>
</dbReference>
<feature type="domain" description="Helicase ATP-binding" evidence="15">
    <location>
        <begin position="526"/>
        <end position="721"/>
    </location>
</feature>
<keyword evidence="4" id="KW-0547">Nucleotide-binding</keyword>